<reference evidence="17" key="1">
    <citation type="journal article" date="2018" name="Front. Microbiol.">
        <title>Genome-Based Analysis Reveals the Taxonomy and Diversity of the Family Idiomarinaceae.</title>
        <authorList>
            <person name="Liu Y."/>
            <person name="Lai Q."/>
            <person name="Shao Z."/>
        </authorList>
    </citation>
    <scope>NUCLEOTIDE SEQUENCE [LARGE SCALE GENOMIC DNA]</scope>
    <source>
        <strain evidence="17">KYW314</strain>
    </source>
</reference>
<comment type="caution">
    <text evidence="16">The sequence shown here is derived from an EMBL/GenBank/DDBJ whole genome shotgun (WGS) entry which is preliminary data.</text>
</comment>
<keyword evidence="13" id="KW-0460">Magnesium</keyword>
<comment type="subunit">
    <text evidence="4">EntB, EntD, EntE, and EntF form a multienzyme complex called enterobactin synthase.</text>
</comment>
<organism evidence="16 17">
    <name type="scientific">Pseudidiomarina aestuarii</name>
    <dbReference type="NCBI Taxonomy" id="624146"/>
    <lineage>
        <taxon>Bacteria</taxon>
        <taxon>Pseudomonadati</taxon>
        <taxon>Pseudomonadota</taxon>
        <taxon>Gammaproteobacteria</taxon>
        <taxon>Alteromonadales</taxon>
        <taxon>Idiomarinaceae</taxon>
        <taxon>Pseudidiomarina</taxon>
    </lineage>
</organism>
<dbReference type="PANTHER" id="PTHR38096">
    <property type="entry name" value="ENTEROBACTIN SYNTHASE COMPONENT D"/>
    <property type="match status" value="1"/>
</dbReference>
<dbReference type="GO" id="GO:0008897">
    <property type="term" value="F:holo-[acyl-carrier-protein] synthase activity"/>
    <property type="evidence" value="ECO:0007669"/>
    <property type="project" value="InterPro"/>
</dbReference>
<feature type="binding site" evidence="12">
    <location>
        <begin position="112"/>
        <end position="113"/>
    </location>
    <ligand>
        <name>CoA</name>
        <dbReference type="ChEBI" id="CHEBI:57287"/>
    </ligand>
</feature>
<dbReference type="GO" id="GO:0009239">
    <property type="term" value="P:enterobactin biosynthetic process"/>
    <property type="evidence" value="ECO:0007669"/>
    <property type="project" value="UniProtKB-UniPathway"/>
</dbReference>
<dbReference type="GO" id="GO:0000287">
    <property type="term" value="F:magnesium ion binding"/>
    <property type="evidence" value="ECO:0007669"/>
    <property type="project" value="InterPro"/>
</dbReference>
<dbReference type="AlphaFoldDB" id="A0A7Z6ZU52"/>
<keyword evidence="17" id="KW-1185">Reference proteome</keyword>
<evidence type="ECO:0000256" key="3">
    <source>
        <dbReference type="ARBA" id="ARBA00008342"/>
    </source>
</evidence>
<evidence type="ECO:0000259" key="14">
    <source>
        <dbReference type="Pfam" id="PF01648"/>
    </source>
</evidence>
<evidence type="ECO:0000256" key="7">
    <source>
        <dbReference type="ARBA" id="ARBA00023191"/>
    </source>
</evidence>
<feature type="domain" description="4'-phosphopantetheinyl transferase N-terminal" evidence="15">
    <location>
        <begin position="59"/>
        <end position="122"/>
    </location>
</feature>
<gene>
    <name evidence="16" type="ORF">CWE22_03720</name>
</gene>
<dbReference type="InterPro" id="IPR003542">
    <property type="entry name" value="Enbac_synth_compD-like"/>
</dbReference>
<feature type="binding site" evidence="12">
    <location>
        <position position="74"/>
    </location>
    <ligand>
        <name>CoA</name>
        <dbReference type="ChEBI" id="CHEBI:57287"/>
    </ligand>
</feature>
<dbReference type="PANTHER" id="PTHR38096:SF1">
    <property type="entry name" value="ENTEROBACTIN SYNTHASE COMPONENT D"/>
    <property type="match status" value="1"/>
</dbReference>
<evidence type="ECO:0000256" key="12">
    <source>
        <dbReference type="PIRSR" id="PIRSR603542-1"/>
    </source>
</evidence>
<evidence type="ECO:0000256" key="13">
    <source>
        <dbReference type="PIRSR" id="PIRSR603542-2"/>
    </source>
</evidence>
<dbReference type="Pfam" id="PF01648">
    <property type="entry name" value="ACPS"/>
    <property type="match status" value="1"/>
</dbReference>
<sequence length="246" mass="27429">MLFDQFEPFAEEHWHSGFIRCIRHQLYKNSTHLLSCEFNIHSYNDQCFVAHGIDFPDEVRAAVIKRKAEYLAARIVVKQALSALGLEVAQQQVSIAKDRSPVWPKDIIGSISHTQDFAVCCVTRAAEISLIGVDSELILSAPAARSLAAEIHNETELKLMTDAGFSEAVGTSIIFSAKESLYKALYPVVCCYFGFEQARVSQLDLQRSRLTLTLCRSFASQHGLASDYTIQFSIKGTLVHTLLLQS</sequence>
<comment type="pathway">
    <text evidence="2">Siderophore biosynthesis; enterobactin biosynthesis.</text>
</comment>
<dbReference type="Pfam" id="PF17837">
    <property type="entry name" value="4PPT_N"/>
    <property type="match status" value="1"/>
</dbReference>
<dbReference type="EMBL" id="PIPR01000001">
    <property type="protein sequence ID" value="RUO41296.1"/>
    <property type="molecule type" value="Genomic_DNA"/>
</dbReference>
<evidence type="ECO:0000313" key="17">
    <source>
        <dbReference type="Proteomes" id="UP000287766"/>
    </source>
</evidence>
<protein>
    <recommendedName>
        <fullName evidence="5">Enterobactin synthase component D</fullName>
    </recommendedName>
    <alternativeName>
        <fullName evidence="8">4'-phosphopantetheinyl transferase EntD</fullName>
    </alternativeName>
    <alternativeName>
        <fullName evidence="9">Enterochelin synthase D</fullName>
    </alternativeName>
</protein>
<feature type="binding site" evidence="13">
    <location>
        <position position="134"/>
    </location>
    <ligand>
        <name>Mg(2+)</name>
        <dbReference type="ChEBI" id="CHEBI:18420"/>
    </ligand>
</feature>
<dbReference type="Proteomes" id="UP000287766">
    <property type="component" value="Unassembled WGS sequence"/>
</dbReference>
<keyword evidence="13" id="KW-0479">Metal-binding</keyword>
<evidence type="ECO:0000256" key="1">
    <source>
        <dbReference type="ARBA" id="ARBA00003937"/>
    </source>
</evidence>
<evidence type="ECO:0000256" key="8">
    <source>
        <dbReference type="ARBA" id="ARBA00029894"/>
    </source>
</evidence>
<feature type="binding site" evidence="12">
    <location>
        <position position="66"/>
    </location>
    <ligand>
        <name>CoA</name>
        <dbReference type="ChEBI" id="CHEBI:57287"/>
    </ligand>
</feature>
<evidence type="ECO:0000256" key="6">
    <source>
        <dbReference type="ARBA" id="ARBA00022679"/>
    </source>
</evidence>
<evidence type="ECO:0000313" key="16">
    <source>
        <dbReference type="EMBL" id="RUO41296.1"/>
    </source>
</evidence>
<dbReference type="GO" id="GO:0005886">
    <property type="term" value="C:plasma membrane"/>
    <property type="evidence" value="ECO:0007669"/>
    <property type="project" value="TreeGrafter"/>
</dbReference>
<feature type="binding site" evidence="12">
    <location>
        <position position="179"/>
    </location>
    <ligand>
        <name>CoA</name>
        <dbReference type="ChEBI" id="CHEBI:57287"/>
    </ligand>
</feature>
<comment type="similarity">
    <text evidence="3">Belongs to the P-Pant transferase superfamily. EntD family.</text>
</comment>
<dbReference type="SUPFAM" id="SSF56214">
    <property type="entry name" value="4'-phosphopantetheinyl transferase"/>
    <property type="match status" value="1"/>
</dbReference>
<dbReference type="UniPathway" id="UPA00017"/>
<evidence type="ECO:0000256" key="11">
    <source>
        <dbReference type="ARBA" id="ARBA00049191"/>
    </source>
</evidence>
<dbReference type="PRINTS" id="PR01399">
    <property type="entry name" value="ENTSNTHTASED"/>
</dbReference>
<feature type="binding site" evidence="12">
    <location>
        <position position="134"/>
    </location>
    <ligand>
        <name>CoA</name>
        <dbReference type="ChEBI" id="CHEBI:57287"/>
    </ligand>
</feature>
<evidence type="ECO:0000256" key="5">
    <source>
        <dbReference type="ARBA" id="ARBA00019087"/>
    </source>
</evidence>
<proteinExistence type="inferred from homology"/>
<dbReference type="GO" id="GO:0009366">
    <property type="term" value="C:enterobactin synthetase complex"/>
    <property type="evidence" value="ECO:0007669"/>
    <property type="project" value="InterPro"/>
</dbReference>
<evidence type="ECO:0000256" key="2">
    <source>
        <dbReference type="ARBA" id="ARBA00004993"/>
    </source>
</evidence>
<feature type="binding site" evidence="12">
    <location>
        <position position="183"/>
    </location>
    <ligand>
        <name>CoA</name>
        <dbReference type="ChEBI" id="CHEBI:57287"/>
    </ligand>
</feature>
<evidence type="ECO:0000256" key="10">
    <source>
        <dbReference type="ARBA" id="ARBA00049176"/>
    </source>
</evidence>
<evidence type="ECO:0000259" key="15">
    <source>
        <dbReference type="Pfam" id="PF17837"/>
    </source>
</evidence>
<evidence type="ECO:0000256" key="9">
    <source>
        <dbReference type="ARBA" id="ARBA00031996"/>
    </source>
</evidence>
<keyword evidence="6 16" id="KW-0808">Transferase</keyword>
<dbReference type="InterPro" id="IPR037143">
    <property type="entry name" value="4-PPantetheinyl_Trfase_dom_sf"/>
</dbReference>
<feature type="binding site" evidence="13">
    <location>
        <position position="136"/>
    </location>
    <ligand>
        <name>Mg(2+)</name>
        <dbReference type="ChEBI" id="CHEBI:18420"/>
    </ligand>
</feature>
<evidence type="ECO:0000256" key="4">
    <source>
        <dbReference type="ARBA" id="ARBA00011503"/>
    </source>
</evidence>
<name>A0A7Z6ZU52_9GAMM</name>
<comment type="catalytic activity">
    <reaction evidence="11">
        <text>apo-[peptidyl-carrier protein] + CoA = holo-[peptidyl-carrier protein] + adenosine 3',5'-bisphosphate + H(+)</text>
        <dbReference type="Rhea" id="RHEA:46228"/>
        <dbReference type="Rhea" id="RHEA-COMP:11479"/>
        <dbReference type="Rhea" id="RHEA-COMP:11480"/>
        <dbReference type="ChEBI" id="CHEBI:15378"/>
        <dbReference type="ChEBI" id="CHEBI:29999"/>
        <dbReference type="ChEBI" id="CHEBI:57287"/>
        <dbReference type="ChEBI" id="CHEBI:58343"/>
        <dbReference type="ChEBI" id="CHEBI:64479"/>
    </reaction>
</comment>
<comment type="function">
    <text evidence="1">Involved in the biosynthesis of the siderophore enterobactin (enterochelin), which is a macrocyclic trimeric lactone of N-(2,3-dihydroxybenzoyl)-serine. The serine trilactone serves as a scaffolding for the three catechol functionalities that provide hexadentate coordination for the tightly ligated iron(2+) atoms. Plays an essential role in the assembly of the enterobactin by catalyzing the transfer of the 4'-phosphopantetheine (Ppant) moiety from coenzyme A to the apo-domains of both EntB (ArCP domain) and EntF (PCP domain) to yield their holo-forms which make them competent for the activation of 2,3-dihydroxybenzoate (DHB) and L-serine, respectively.</text>
</comment>
<comment type="catalytic activity">
    <reaction evidence="10">
        <text>apo-[aryl-carrier protein] + CoA = holo-[aryl-carrier protein] + adenosine 3',5'-bisphosphate + H(+)</text>
        <dbReference type="Rhea" id="RHEA:48404"/>
        <dbReference type="Rhea" id="RHEA-COMP:15903"/>
        <dbReference type="Rhea" id="RHEA-COMP:17557"/>
        <dbReference type="ChEBI" id="CHEBI:15378"/>
        <dbReference type="ChEBI" id="CHEBI:29999"/>
        <dbReference type="ChEBI" id="CHEBI:57287"/>
        <dbReference type="ChEBI" id="CHEBI:58343"/>
        <dbReference type="ChEBI" id="CHEBI:64479"/>
    </reaction>
</comment>
<dbReference type="InterPro" id="IPR041354">
    <property type="entry name" value="4PPT_N"/>
</dbReference>
<feature type="domain" description="4'-phosphopantetheinyl transferase" evidence="14">
    <location>
        <begin position="131"/>
        <end position="220"/>
    </location>
</feature>
<keyword evidence="7" id="KW-0259">Enterobactin biosynthesis</keyword>
<dbReference type="Gene3D" id="3.90.470.20">
    <property type="entry name" value="4'-phosphopantetheinyl transferase domain"/>
    <property type="match status" value="1"/>
</dbReference>
<accession>A0A7Z6ZU52</accession>
<comment type="cofactor">
    <cofactor evidence="13">
        <name>Mg(2+)</name>
        <dbReference type="ChEBI" id="CHEBI:18420"/>
    </cofactor>
</comment>
<dbReference type="InterPro" id="IPR008278">
    <property type="entry name" value="4-PPantetheinyl_Trfase_dom"/>
</dbReference>